<proteinExistence type="predicted"/>
<organism evidence="2 3">
    <name type="scientific">Alsobacter soli</name>
    <dbReference type="NCBI Taxonomy" id="2109933"/>
    <lineage>
        <taxon>Bacteria</taxon>
        <taxon>Pseudomonadati</taxon>
        <taxon>Pseudomonadota</taxon>
        <taxon>Alphaproteobacteria</taxon>
        <taxon>Hyphomicrobiales</taxon>
        <taxon>Alsobacteraceae</taxon>
        <taxon>Alsobacter</taxon>
    </lineage>
</organism>
<dbReference type="Pfam" id="PF06568">
    <property type="entry name" value="YjiS-like"/>
    <property type="match status" value="1"/>
</dbReference>
<reference evidence="3" key="1">
    <citation type="submission" date="2018-03" db="EMBL/GenBank/DDBJ databases">
        <authorList>
            <person name="Sun L."/>
            <person name="Liu H."/>
            <person name="Chen W."/>
            <person name="Huang K."/>
            <person name="Liu W."/>
            <person name="Gao X."/>
        </authorList>
    </citation>
    <scope>NUCLEOTIDE SEQUENCE [LARGE SCALE GENOMIC DNA]</scope>
    <source>
        <strain evidence="3">SH9</strain>
    </source>
</reference>
<evidence type="ECO:0000259" key="1">
    <source>
        <dbReference type="Pfam" id="PF06568"/>
    </source>
</evidence>
<name>A0A2T1HUY8_9HYPH</name>
<dbReference type="EMBL" id="PVZS01000007">
    <property type="protein sequence ID" value="PSC05476.1"/>
    <property type="molecule type" value="Genomic_DNA"/>
</dbReference>
<protein>
    <recommendedName>
        <fullName evidence="1">YjiS-like domain-containing protein</fullName>
    </recommendedName>
</protein>
<dbReference type="RefSeq" id="WP_106336113.1">
    <property type="nucleotide sequence ID" value="NZ_PVZS01000007.1"/>
</dbReference>
<dbReference type="OrthoDB" id="8244198at2"/>
<evidence type="ECO:0000313" key="2">
    <source>
        <dbReference type="EMBL" id="PSC05476.1"/>
    </source>
</evidence>
<accession>A0A2T1HUY8</accession>
<dbReference type="AlphaFoldDB" id="A0A2T1HUY8"/>
<feature type="domain" description="YjiS-like" evidence="1">
    <location>
        <begin position="10"/>
        <end position="43"/>
    </location>
</feature>
<keyword evidence="3" id="KW-1185">Reference proteome</keyword>
<dbReference type="Proteomes" id="UP000239772">
    <property type="component" value="Unassembled WGS sequence"/>
</dbReference>
<evidence type="ECO:0000313" key="3">
    <source>
        <dbReference type="Proteomes" id="UP000239772"/>
    </source>
</evidence>
<sequence>MLTVNTISKRLRNWARYRTTVRELSQLTDRDLSDLGIARGDIRFIAKKHAVKA</sequence>
<dbReference type="InterPro" id="IPR009506">
    <property type="entry name" value="YjiS-like"/>
</dbReference>
<gene>
    <name evidence="2" type="ORF">SLNSH_07750</name>
</gene>
<comment type="caution">
    <text evidence="2">The sequence shown here is derived from an EMBL/GenBank/DDBJ whole genome shotgun (WGS) entry which is preliminary data.</text>
</comment>